<evidence type="ECO:0000313" key="2">
    <source>
        <dbReference type="EMBL" id="SDB07949.1"/>
    </source>
</evidence>
<sequence length="786" mass="87063">MNERVRMIKFEHFRGLPANEFKLKGKNLVILGTNGKGKSAFVDGIEFVFSGQVARFTGAGTGSISHDDAVKNVRTGGDPKVVIALSPSNGEISRKLSSDTLELTNRQPINDFFTQHPKVDGFVLRRAKILDFVCDQDADRYQKFVQLLGITKVDRFQRSFVEAERQANIAVGRTKTSHQTNLALFKDPVSGFVPTNLAQVFAQIAKTVKAFGLEIEKWEDLESRLPLLKAKRPQANRKKIDAITRALVSIETPLAIVPDADVKTVNELRGKIAELAVSSADAPRSSIIEEGRCYFAGHNDETHCPLCETQLEQPLDALLARLKERGEALQELRNAMSKRAAAFGRLKQYAVSIADLLKKDLAHSGLFETATLTELRGARAKALRFTRFLARAEKDDFVEYVVVPEGLQAIAEIRKAVAVALNKQKDALVPPDSAKLEAAIALLERGIASWQDVEKAESAFAGSREILRRTTIARECFSSAREGAIQQVFTKISGKVLDYYKVLHDFADGGEASECTALEFKPTSRAATGGLRLAIQFLGLANSKDPRAFLSEGHLDSLGLCLFLAAVRIFNPPGTLLVLDDVLTSIDKEHRRRVGELLFTEFKDFQIILTTHDDHWNELLQKSARVMGLQNQWQYIQINGWSVDTGPVISVSESSWEFITENLTEANYRNLGGPFRVVLEDFLARSAAKIELKVRFKADGKYTAGDFVLAGIADELRKLLINADSTKEGAIGIDLARVLGQGDLINFLCHNNPGRLEVTFDQARDFISGLRSLLTRCEEHKLIKGK</sequence>
<evidence type="ECO:0000313" key="3">
    <source>
        <dbReference type="Proteomes" id="UP000198771"/>
    </source>
</evidence>
<keyword evidence="3" id="KW-1185">Reference proteome</keyword>
<dbReference type="GO" id="GO:0000731">
    <property type="term" value="P:DNA synthesis involved in DNA repair"/>
    <property type="evidence" value="ECO:0007669"/>
    <property type="project" value="TreeGrafter"/>
</dbReference>
<dbReference type="SUPFAM" id="SSF52540">
    <property type="entry name" value="P-loop containing nucleoside triphosphate hydrolases"/>
    <property type="match status" value="1"/>
</dbReference>
<dbReference type="OrthoDB" id="7877292at2"/>
<dbReference type="GO" id="GO:0006302">
    <property type="term" value="P:double-strand break repair"/>
    <property type="evidence" value="ECO:0007669"/>
    <property type="project" value="TreeGrafter"/>
</dbReference>
<evidence type="ECO:0000259" key="1">
    <source>
        <dbReference type="Pfam" id="PF02463"/>
    </source>
</evidence>
<dbReference type="PANTHER" id="PTHR32182">
    <property type="entry name" value="DNA REPLICATION AND REPAIR PROTEIN RECF"/>
    <property type="match status" value="1"/>
</dbReference>
<dbReference type="STRING" id="617002.SAMN05660653_00351"/>
<dbReference type="InterPro" id="IPR003395">
    <property type="entry name" value="RecF/RecN/SMC_N"/>
</dbReference>
<dbReference type="EMBL" id="FMXO01000002">
    <property type="protein sequence ID" value="SDB07949.1"/>
    <property type="molecule type" value="Genomic_DNA"/>
</dbReference>
<organism evidence="2 3">
    <name type="scientific">Desulfonatronum thiosulfatophilum</name>
    <dbReference type="NCBI Taxonomy" id="617002"/>
    <lineage>
        <taxon>Bacteria</taxon>
        <taxon>Pseudomonadati</taxon>
        <taxon>Thermodesulfobacteriota</taxon>
        <taxon>Desulfovibrionia</taxon>
        <taxon>Desulfovibrionales</taxon>
        <taxon>Desulfonatronaceae</taxon>
        <taxon>Desulfonatronum</taxon>
    </lineage>
</organism>
<name>A0A1G6AHZ4_9BACT</name>
<dbReference type="Gene3D" id="3.40.50.300">
    <property type="entry name" value="P-loop containing nucleotide triphosphate hydrolases"/>
    <property type="match status" value="2"/>
</dbReference>
<feature type="domain" description="RecF/RecN/SMC N-terminal" evidence="1">
    <location>
        <begin position="6"/>
        <end position="629"/>
    </location>
</feature>
<dbReference type="Proteomes" id="UP000198771">
    <property type="component" value="Unassembled WGS sequence"/>
</dbReference>
<gene>
    <name evidence="2" type="ORF">SAMN05660653_00351</name>
</gene>
<dbReference type="AlphaFoldDB" id="A0A1G6AHZ4"/>
<proteinExistence type="predicted"/>
<dbReference type="Pfam" id="PF02463">
    <property type="entry name" value="SMC_N"/>
    <property type="match status" value="1"/>
</dbReference>
<accession>A0A1G6AHZ4</accession>
<dbReference type="InterPro" id="IPR027417">
    <property type="entry name" value="P-loop_NTPase"/>
</dbReference>
<dbReference type="RefSeq" id="WP_161946158.1">
    <property type="nucleotide sequence ID" value="NZ_FMXO01000002.1"/>
</dbReference>
<dbReference type="PANTHER" id="PTHR32182:SF0">
    <property type="entry name" value="DNA REPLICATION AND REPAIR PROTEIN RECF"/>
    <property type="match status" value="1"/>
</dbReference>
<reference evidence="2 3" key="1">
    <citation type="submission" date="2016-10" db="EMBL/GenBank/DDBJ databases">
        <authorList>
            <person name="de Groot N.N."/>
        </authorList>
    </citation>
    <scope>NUCLEOTIDE SEQUENCE [LARGE SCALE GENOMIC DNA]</scope>
    <source>
        <strain evidence="2 3">ASO4-2</strain>
    </source>
</reference>
<protein>
    <submittedName>
        <fullName evidence="2">RecF/RecN/SMC N terminal domain-containing protein</fullName>
    </submittedName>
</protein>